<keyword evidence="8" id="KW-1185">Reference proteome</keyword>
<dbReference type="Pfam" id="PF25874">
    <property type="entry name" value="WHD_plant_repro"/>
    <property type="match status" value="1"/>
</dbReference>
<accession>A0AAW1IJY4</accession>
<dbReference type="Pfam" id="PF25565">
    <property type="entry name" value="Ubiquitin_At1g33420"/>
    <property type="match status" value="1"/>
</dbReference>
<evidence type="ECO:0000256" key="1">
    <source>
        <dbReference type="ARBA" id="ARBA00022723"/>
    </source>
</evidence>
<organism evidence="7 8">
    <name type="scientific">Saponaria officinalis</name>
    <name type="common">Common soapwort</name>
    <name type="synonym">Lychnis saponaria</name>
    <dbReference type="NCBI Taxonomy" id="3572"/>
    <lineage>
        <taxon>Eukaryota</taxon>
        <taxon>Viridiplantae</taxon>
        <taxon>Streptophyta</taxon>
        <taxon>Embryophyta</taxon>
        <taxon>Tracheophyta</taxon>
        <taxon>Spermatophyta</taxon>
        <taxon>Magnoliopsida</taxon>
        <taxon>eudicotyledons</taxon>
        <taxon>Gunneridae</taxon>
        <taxon>Pentapetalae</taxon>
        <taxon>Caryophyllales</taxon>
        <taxon>Caryophyllaceae</taxon>
        <taxon>Caryophylleae</taxon>
        <taxon>Saponaria</taxon>
    </lineage>
</organism>
<evidence type="ECO:0000256" key="5">
    <source>
        <dbReference type="ARBA" id="ARBA00023163"/>
    </source>
</evidence>
<comment type="caution">
    <text evidence="7">The sequence shown here is derived from an EMBL/GenBank/DDBJ whole genome shotgun (WGS) entry which is preliminary data.</text>
</comment>
<evidence type="ECO:0000256" key="4">
    <source>
        <dbReference type="ARBA" id="ARBA00023015"/>
    </source>
</evidence>
<dbReference type="PANTHER" id="PTHR46201:SF9">
    <property type="entry name" value="PHD FINGER PROTEIN MALE MEIOCYTE DEATH 1"/>
    <property type="match status" value="1"/>
</dbReference>
<feature type="domain" description="Zinc finger PHD-type" evidence="6">
    <location>
        <begin position="632"/>
        <end position="678"/>
    </location>
</feature>
<protein>
    <recommendedName>
        <fullName evidence="6">Zinc finger PHD-type domain-containing protein</fullName>
    </recommendedName>
</protein>
<dbReference type="InterPro" id="IPR059080">
    <property type="entry name" value="WHD_PTC1"/>
</dbReference>
<keyword evidence="1" id="KW-0479">Metal-binding</keyword>
<evidence type="ECO:0000256" key="3">
    <source>
        <dbReference type="ARBA" id="ARBA00022833"/>
    </source>
</evidence>
<dbReference type="EMBL" id="JBDFQZ010000009">
    <property type="protein sequence ID" value="KAK9689745.1"/>
    <property type="molecule type" value="Genomic_DNA"/>
</dbReference>
<dbReference type="InterPro" id="IPR057765">
    <property type="entry name" value="MS1-like_ubiquitin"/>
</dbReference>
<dbReference type="Proteomes" id="UP001443914">
    <property type="component" value="Unassembled WGS sequence"/>
</dbReference>
<evidence type="ECO:0000313" key="8">
    <source>
        <dbReference type="Proteomes" id="UP001443914"/>
    </source>
</evidence>
<dbReference type="CDD" id="cd15556">
    <property type="entry name" value="PHD_MMD1_like"/>
    <property type="match status" value="1"/>
</dbReference>
<dbReference type="InterPro" id="IPR011011">
    <property type="entry name" value="Znf_FYVE_PHD"/>
</dbReference>
<dbReference type="Pfam" id="PF00628">
    <property type="entry name" value="PHD"/>
    <property type="match status" value="1"/>
</dbReference>
<gene>
    <name evidence="7" type="ORF">RND81_09G078100</name>
</gene>
<evidence type="ECO:0000256" key="2">
    <source>
        <dbReference type="ARBA" id="ARBA00022771"/>
    </source>
</evidence>
<sequence length="712" mass="80747">MSLPILQACKKRKIAPKLYSMKTFCDPGCPIQPIGAFRDNIRLFLRECAVVEDYCIESMAVWCTLLVQDNRGIVIPLYTIEENVKFSDQPFCDHCRCSGWNHHYMCKRKYHVIIPLDCEWNKPLDSDVFDIQTHLLHGVIHCNGFGHLLCINGFDGGSKYIRGREIMDLWDRICTNLHARKITIEDTSKKRSMELRLLHGIAYGRPWFGRWGYKFSHGCFGVQAHHYQRAVEILSSLDFDDLVLSMPKENPEVQRIISSYRQKSETRLITLRDLLKFMLSQKSNTPANTKTGLLTLKSKSSACPKNSLVNLKPLATVIPKTGFFPVSSRGSVLQRRPLSIKGKPTKLRKFTSVVATMDTRWPKRRLEYTAGIIVDALKEHKEISKFTKSGMTRQEVRDAARAHIGDTGLLDYVLKSMNNVIVGDYIVRRHTNTANKVLEYTIQKLGEIPRKVIDTECSSVHVLRLTGPASVPQSDVLQDLYILYKDILLEQLDSDISGLSVRAILDSKHLVKEWPFNDETDQLLRFICRILPTSYELDMELSRELSPGELIVLPLHATFGDLKVAAEHALRDTYCIMEYYVVNDIECLDSLMDDEVVFGSIESGSGLWVRGSGIDLKSELRYEAGPDNWTVKCSCGATDDDGERMVSCDICEVWQHTRCSGIDDSEGVPPLFVCQMCCSSLMPPRAETSFLQGSLDLIIQPAFEETWGAIHS</sequence>
<keyword evidence="4" id="KW-0805">Transcription regulation</keyword>
<keyword evidence="2" id="KW-0863">Zinc-finger</keyword>
<dbReference type="InterPro" id="IPR058054">
    <property type="entry name" value="Znf_MS1-like"/>
</dbReference>
<dbReference type="InterPro" id="IPR019786">
    <property type="entry name" value="Zinc_finger_PHD-type_CS"/>
</dbReference>
<dbReference type="InterPro" id="IPR019787">
    <property type="entry name" value="Znf_PHD-finger"/>
</dbReference>
<dbReference type="PROSITE" id="PS01359">
    <property type="entry name" value="ZF_PHD_1"/>
    <property type="match status" value="1"/>
</dbReference>
<dbReference type="AlphaFoldDB" id="A0AAW1IJY4"/>
<dbReference type="InterPro" id="IPR013083">
    <property type="entry name" value="Znf_RING/FYVE/PHD"/>
</dbReference>
<dbReference type="PANTHER" id="PTHR46201">
    <property type="entry name" value="PHD FINGER PROTEIN MALE MEIOCYTE DEATH 1-RELATED"/>
    <property type="match status" value="1"/>
</dbReference>
<keyword evidence="5" id="KW-0804">Transcription</keyword>
<dbReference type="Gene3D" id="3.30.40.10">
    <property type="entry name" value="Zinc/RING finger domain, C3HC4 (zinc finger)"/>
    <property type="match status" value="1"/>
</dbReference>
<keyword evidence="3" id="KW-0862">Zinc</keyword>
<name>A0AAW1IJY4_SAPOF</name>
<proteinExistence type="predicted"/>
<dbReference type="InterPro" id="IPR001965">
    <property type="entry name" value="Znf_PHD"/>
</dbReference>
<dbReference type="GO" id="GO:0008270">
    <property type="term" value="F:zinc ion binding"/>
    <property type="evidence" value="ECO:0007669"/>
    <property type="project" value="UniProtKB-KW"/>
</dbReference>
<evidence type="ECO:0000313" key="7">
    <source>
        <dbReference type="EMBL" id="KAK9689745.1"/>
    </source>
</evidence>
<dbReference type="SUPFAM" id="SSF57903">
    <property type="entry name" value="FYVE/PHD zinc finger"/>
    <property type="match status" value="1"/>
</dbReference>
<evidence type="ECO:0000259" key="6">
    <source>
        <dbReference type="SMART" id="SM00249"/>
    </source>
</evidence>
<reference evidence="7" key="1">
    <citation type="submission" date="2024-03" db="EMBL/GenBank/DDBJ databases">
        <title>WGS assembly of Saponaria officinalis var. Norfolk2.</title>
        <authorList>
            <person name="Jenkins J."/>
            <person name="Shu S."/>
            <person name="Grimwood J."/>
            <person name="Barry K."/>
            <person name="Goodstein D."/>
            <person name="Schmutz J."/>
            <person name="Leebens-Mack J."/>
            <person name="Osbourn A."/>
        </authorList>
    </citation>
    <scope>NUCLEOTIDE SEQUENCE [LARGE SCALE GENOMIC DNA]</scope>
    <source>
        <strain evidence="7">JIC</strain>
    </source>
</reference>
<dbReference type="SMART" id="SM00249">
    <property type="entry name" value="PHD"/>
    <property type="match status" value="1"/>
</dbReference>